<evidence type="ECO:0000313" key="1">
    <source>
        <dbReference type="EMBL" id="OWQ99305.1"/>
    </source>
</evidence>
<dbReference type="Pfam" id="PF10604">
    <property type="entry name" value="Polyketide_cyc2"/>
    <property type="match status" value="1"/>
</dbReference>
<dbReference type="AlphaFoldDB" id="A0A246K1C1"/>
<proteinExistence type="predicted"/>
<evidence type="ECO:0000313" key="2">
    <source>
        <dbReference type="Proteomes" id="UP000197361"/>
    </source>
</evidence>
<sequence>MWEVTVFEIARETLLPRSPAQLWEVLANFDQYERWNPYVRPKGLPERGAEVEYAFRMNPANPRFWRVTATISHCDPGEHLAFDVKLGGMLLSIEEHFKIERVPEGARLTHSIRCKGLIARLSLPKTRRNFEVLLSETDRFLTQYLARPRTNPAAKAIRAKKGRRP</sequence>
<dbReference type="InterPro" id="IPR019587">
    <property type="entry name" value="Polyketide_cyclase/dehydratase"/>
</dbReference>
<dbReference type="Proteomes" id="UP000197361">
    <property type="component" value="Unassembled WGS sequence"/>
</dbReference>
<dbReference type="Gene3D" id="3.30.530.20">
    <property type="match status" value="1"/>
</dbReference>
<reference evidence="1 2" key="1">
    <citation type="journal article" date="2010" name="Int. J. Syst. Evol. Microbiol.">
        <title>Sphingopyxis bauzanensis sp. nov., a psychrophilic bacterium isolated from soil.</title>
        <authorList>
            <person name="Zhang D.C."/>
            <person name="Liu H.C."/>
            <person name="Xin Y.H."/>
            <person name="Zhou Y.G."/>
            <person name="Schinner F."/>
            <person name="Margesin R."/>
        </authorList>
    </citation>
    <scope>NUCLEOTIDE SEQUENCE [LARGE SCALE GENOMIC DNA]</scope>
    <source>
        <strain evidence="1 2">DSM 22271</strain>
    </source>
</reference>
<organism evidence="1 2">
    <name type="scientific">Sphingopyxis bauzanensis</name>
    <dbReference type="NCBI Taxonomy" id="651663"/>
    <lineage>
        <taxon>Bacteria</taxon>
        <taxon>Pseudomonadati</taxon>
        <taxon>Pseudomonadota</taxon>
        <taxon>Alphaproteobacteria</taxon>
        <taxon>Sphingomonadales</taxon>
        <taxon>Sphingomonadaceae</taxon>
        <taxon>Sphingopyxis</taxon>
    </lineage>
</organism>
<name>A0A246K1C1_9SPHN</name>
<protein>
    <recommendedName>
        <fullName evidence="3">Polyketide cyclase</fullName>
    </recommendedName>
</protein>
<dbReference type="EMBL" id="NISK01000001">
    <property type="protein sequence ID" value="OWQ99305.1"/>
    <property type="molecule type" value="Genomic_DNA"/>
</dbReference>
<dbReference type="InterPro" id="IPR023393">
    <property type="entry name" value="START-like_dom_sf"/>
</dbReference>
<dbReference type="SUPFAM" id="SSF55961">
    <property type="entry name" value="Bet v1-like"/>
    <property type="match status" value="1"/>
</dbReference>
<comment type="caution">
    <text evidence="1">The sequence shown here is derived from an EMBL/GenBank/DDBJ whole genome shotgun (WGS) entry which is preliminary data.</text>
</comment>
<accession>A0A246K1C1</accession>
<keyword evidence="2" id="KW-1185">Reference proteome</keyword>
<gene>
    <name evidence="1" type="ORF">CDQ92_03890</name>
</gene>
<evidence type="ECO:0008006" key="3">
    <source>
        <dbReference type="Google" id="ProtNLM"/>
    </source>
</evidence>